<dbReference type="EMBL" id="FWXS01000017">
    <property type="protein sequence ID" value="SMC92224.1"/>
    <property type="molecule type" value="Genomic_DNA"/>
</dbReference>
<evidence type="ECO:0000313" key="2">
    <source>
        <dbReference type="Proteomes" id="UP000192393"/>
    </source>
</evidence>
<evidence type="ECO:0000313" key="1">
    <source>
        <dbReference type="EMBL" id="SMC92224.1"/>
    </source>
</evidence>
<gene>
    <name evidence="1" type="ORF">SAMN06296427_1172</name>
</gene>
<protein>
    <submittedName>
        <fullName evidence="1">YD repeat-containing protein</fullName>
    </submittedName>
</protein>
<dbReference type="STRING" id="1434700.SAMN06296427_1172"/>
<accession>A0A1W2D524</accession>
<dbReference type="AlphaFoldDB" id="A0A1W2D524"/>
<dbReference type="Gene3D" id="2.180.10.10">
    <property type="entry name" value="RHS repeat-associated core"/>
    <property type="match status" value="1"/>
</dbReference>
<name>A0A1W2D524_9FLAO</name>
<feature type="non-terminal residue" evidence="1">
    <location>
        <position position="1"/>
    </location>
</feature>
<organism evidence="1 2">
    <name type="scientific">Moheibacter sediminis</name>
    <dbReference type="NCBI Taxonomy" id="1434700"/>
    <lineage>
        <taxon>Bacteria</taxon>
        <taxon>Pseudomonadati</taxon>
        <taxon>Bacteroidota</taxon>
        <taxon>Flavobacteriia</taxon>
        <taxon>Flavobacteriales</taxon>
        <taxon>Weeksellaceae</taxon>
        <taxon>Moheibacter</taxon>
    </lineage>
</organism>
<reference evidence="1 2" key="1">
    <citation type="submission" date="2017-04" db="EMBL/GenBank/DDBJ databases">
        <authorList>
            <person name="Afonso C.L."/>
            <person name="Miller P.J."/>
            <person name="Scott M.A."/>
            <person name="Spackman E."/>
            <person name="Goraichik I."/>
            <person name="Dimitrov K.M."/>
            <person name="Suarez D.L."/>
            <person name="Swayne D.E."/>
        </authorList>
    </citation>
    <scope>NUCLEOTIDE SEQUENCE [LARGE SCALE GENOMIC DNA]</scope>
    <source>
        <strain evidence="1 2">CGMCC 1.12708</strain>
    </source>
</reference>
<proteinExistence type="predicted"/>
<dbReference type="Proteomes" id="UP000192393">
    <property type="component" value="Unassembled WGS sequence"/>
</dbReference>
<sequence>GETLRTDYSYPQDGLHWQTGIMNQMIEKNMISTPVIVKTYNNGTILSEQLTEYQVVNTDQILPHHVYTKKGSNNLEKKITYNSYDALGNLTQYTLENGTPVSIIWGYNGQYPIAKVEGALYSSLSTYISTLQGASNTGTLTAGSFDNLRNLTGAIVTCYIYKPLVGVTTIIQPNGQKEIYEYDGSGRLMQVKDHNGSILKKMDYHYKNQ</sequence>
<keyword evidence="2" id="KW-1185">Reference proteome</keyword>